<keyword evidence="3" id="KW-0735">Signal-anchor</keyword>
<dbReference type="GO" id="GO:0032580">
    <property type="term" value="C:Golgi cisterna membrane"/>
    <property type="evidence" value="ECO:0007669"/>
    <property type="project" value="UniProtKB-SubCell"/>
</dbReference>
<dbReference type="EMBL" id="AMQN01024073">
    <property type="status" value="NOT_ANNOTATED_CDS"/>
    <property type="molecule type" value="Genomic_DNA"/>
</dbReference>
<dbReference type="PANTHER" id="PTHR11927">
    <property type="entry name" value="GALACTOSIDE 2-L-FUCOSYLTRANSFERASE"/>
    <property type="match status" value="1"/>
</dbReference>
<evidence type="ECO:0000313" key="6">
    <source>
        <dbReference type="Proteomes" id="UP000014760"/>
    </source>
</evidence>
<dbReference type="InterPro" id="IPR002516">
    <property type="entry name" value="Glyco_trans_11"/>
</dbReference>
<keyword evidence="3" id="KW-0325">Glycoprotein</keyword>
<dbReference type="GO" id="GO:0005975">
    <property type="term" value="P:carbohydrate metabolic process"/>
    <property type="evidence" value="ECO:0007669"/>
    <property type="project" value="InterPro"/>
</dbReference>
<keyword evidence="3" id="KW-0333">Golgi apparatus</keyword>
<dbReference type="HOGENOM" id="CLU_1125451_0_0_1"/>
<dbReference type="STRING" id="283909.R7ULX7"/>
<dbReference type="AlphaFoldDB" id="R7ULX7"/>
<evidence type="ECO:0000313" key="4">
    <source>
        <dbReference type="EMBL" id="ELU04287.1"/>
    </source>
</evidence>
<dbReference type="GO" id="GO:0008107">
    <property type="term" value="F:galactoside 2-alpha-L-fucosyltransferase activity"/>
    <property type="evidence" value="ECO:0007669"/>
    <property type="project" value="InterPro"/>
</dbReference>
<dbReference type="EC" id="2.4.1.-" evidence="3"/>
<accession>R7ULX7</accession>
<keyword evidence="3" id="KW-0812">Transmembrane</keyword>
<name>R7ULX7_CAPTE</name>
<evidence type="ECO:0000256" key="3">
    <source>
        <dbReference type="RuleBase" id="RU363129"/>
    </source>
</evidence>
<sequence>MAMDTPGSSSKRKIIRNLPQDEVVIRSVKSDYWIQEWTIQEKLLTVNIIPGQRLGNQLFLVLSALGLALKHRFKLVLPRSIILYDCFDLDIPVANHITMETVVKESHNYDSKFDHKLDKILSRVKTNVTLTGYLQSWRYFQNVPRVTLKNTLTFQNDVLERAQVLIPTHSGTLRVGIHVRRWDISRKPHLVNFGYTTPSVGYFHRAMQYFKEKYTNVSFIVSTDDPEWVKTELLSRQNIGHVSCEHN</sequence>
<comment type="subcellular location">
    <subcellularLocation>
        <location evidence="3">Golgi apparatus</location>
        <location evidence="3">Golgi stack membrane</location>
        <topology evidence="3">Single-pass type II membrane protein</topology>
    </subcellularLocation>
</comment>
<dbReference type="EMBL" id="KB302479">
    <property type="protein sequence ID" value="ELU04287.1"/>
    <property type="molecule type" value="Genomic_DNA"/>
</dbReference>
<evidence type="ECO:0000313" key="5">
    <source>
        <dbReference type="EnsemblMetazoa" id="CapteP187827"/>
    </source>
</evidence>
<keyword evidence="6" id="KW-1185">Reference proteome</keyword>
<keyword evidence="1 3" id="KW-0328">Glycosyltransferase</keyword>
<dbReference type="EnsemblMetazoa" id="CapteT187827">
    <property type="protein sequence ID" value="CapteP187827"/>
    <property type="gene ID" value="CapteG187827"/>
</dbReference>
<dbReference type="PANTHER" id="PTHR11927:SF9">
    <property type="entry name" value="L-FUCOSYLTRANSFERASE"/>
    <property type="match status" value="1"/>
</dbReference>
<organism evidence="4">
    <name type="scientific">Capitella teleta</name>
    <name type="common">Polychaete worm</name>
    <dbReference type="NCBI Taxonomy" id="283909"/>
    <lineage>
        <taxon>Eukaryota</taxon>
        <taxon>Metazoa</taxon>
        <taxon>Spiralia</taxon>
        <taxon>Lophotrochozoa</taxon>
        <taxon>Annelida</taxon>
        <taxon>Polychaeta</taxon>
        <taxon>Sedentaria</taxon>
        <taxon>Scolecida</taxon>
        <taxon>Capitellidae</taxon>
        <taxon>Capitella</taxon>
    </lineage>
</organism>
<dbReference type="Pfam" id="PF01531">
    <property type="entry name" value="Glyco_transf_11"/>
    <property type="match status" value="1"/>
</dbReference>
<reference evidence="4 6" key="2">
    <citation type="journal article" date="2013" name="Nature">
        <title>Insights into bilaterian evolution from three spiralian genomes.</title>
        <authorList>
            <person name="Simakov O."/>
            <person name="Marletaz F."/>
            <person name="Cho S.J."/>
            <person name="Edsinger-Gonzales E."/>
            <person name="Havlak P."/>
            <person name="Hellsten U."/>
            <person name="Kuo D.H."/>
            <person name="Larsson T."/>
            <person name="Lv J."/>
            <person name="Arendt D."/>
            <person name="Savage R."/>
            <person name="Osoegawa K."/>
            <person name="de Jong P."/>
            <person name="Grimwood J."/>
            <person name="Chapman J.A."/>
            <person name="Shapiro H."/>
            <person name="Aerts A."/>
            <person name="Otillar R.P."/>
            <person name="Terry A.Y."/>
            <person name="Boore J.L."/>
            <person name="Grigoriev I.V."/>
            <person name="Lindberg D.R."/>
            <person name="Seaver E.C."/>
            <person name="Weisblat D.A."/>
            <person name="Putnam N.H."/>
            <person name="Rokhsar D.S."/>
        </authorList>
    </citation>
    <scope>NUCLEOTIDE SEQUENCE</scope>
    <source>
        <strain evidence="4 6">I ESC-2004</strain>
    </source>
</reference>
<keyword evidence="2 3" id="KW-0808">Transferase</keyword>
<comment type="similarity">
    <text evidence="3">Belongs to the glycosyltransferase 11 family.</text>
</comment>
<reference evidence="5" key="3">
    <citation type="submission" date="2015-06" db="UniProtKB">
        <authorList>
            <consortium name="EnsemblMetazoa"/>
        </authorList>
    </citation>
    <scope>IDENTIFICATION</scope>
</reference>
<dbReference type="UniPathway" id="UPA00378"/>
<dbReference type="Proteomes" id="UP000014760">
    <property type="component" value="Unassembled WGS sequence"/>
</dbReference>
<evidence type="ECO:0000256" key="1">
    <source>
        <dbReference type="ARBA" id="ARBA00022676"/>
    </source>
</evidence>
<reference evidence="6" key="1">
    <citation type="submission" date="2012-12" db="EMBL/GenBank/DDBJ databases">
        <authorList>
            <person name="Hellsten U."/>
            <person name="Grimwood J."/>
            <person name="Chapman J.A."/>
            <person name="Shapiro H."/>
            <person name="Aerts A."/>
            <person name="Otillar R.P."/>
            <person name="Terry A.Y."/>
            <person name="Boore J.L."/>
            <person name="Simakov O."/>
            <person name="Marletaz F."/>
            <person name="Cho S.-J."/>
            <person name="Edsinger-Gonzales E."/>
            <person name="Havlak P."/>
            <person name="Kuo D.-H."/>
            <person name="Larsson T."/>
            <person name="Lv J."/>
            <person name="Arendt D."/>
            <person name="Savage R."/>
            <person name="Osoegawa K."/>
            <person name="de Jong P."/>
            <person name="Lindberg D.R."/>
            <person name="Seaver E.C."/>
            <person name="Weisblat D.A."/>
            <person name="Putnam N.H."/>
            <person name="Grigoriev I.V."/>
            <person name="Rokhsar D.S."/>
        </authorList>
    </citation>
    <scope>NUCLEOTIDE SEQUENCE</scope>
    <source>
        <strain evidence="6">I ESC-2004</strain>
    </source>
</reference>
<comment type="pathway">
    <text evidence="3">Protein modification; protein glycosylation.</text>
</comment>
<gene>
    <name evidence="4" type="ORF">CAPTEDRAFT_187827</name>
</gene>
<protein>
    <recommendedName>
        <fullName evidence="3">L-Fucosyltransferase</fullName>
        <ecNumber evidence="3">2.4.1.-</ecNumber>
    </recommendedName>
</protein>
<dbReference type="CDD" id="cd11301">
    <property type="entry name" value="Fut1_Fut2_like"/>
    <property type="match status" value="1"/>
</dbReference>
<evidence type="ECO:0000256" key="2">
    <source>
        <dbReference type="ARBA" id="ARBA00022679"/>
    </source>
</evidence>
<proteinExistence type="inferred from homology"/>